<dbReference type="RefSeq" id="WP_216033015.1">
    <property type="nucleotide sequence ID" value="NZ_JAHKNG010000013.1"/>
</dbReference>
<dbReference type="Proteomes" id="UP001166191">
    <property type="component" value="Unassembled WGS sequence"/>
</dbReference>
<dbReference type="InterPro" id="IPR028992">
    <property type="entry name" value="Hedgehog/Intein_dom"/>
</dbReference>
<reference evidence="2" key="1">
    <citation type="submission" date="2021-06" db="EMBL/GenBank/DDBJ databases">
        <title>Paracoccus bacterium XHP0099 sp. nov., isolated from the surface waters of the Yellow Sea.</title>
        <authorList>
            <person name="Xue H."/>
            <person name="Zhang D."/>
        </authorList>
    </citation>
    <scope>NUCLEOTIDE SEQUENCE</scope>
    <source>
        <strain evidence="2">XHP0099</strain>
    </source>
</reference>
<protein>
    <submittedName>
        <fullName evidence="2">Hint domain-containing protein</fullName>
    </submittedName>
</protein>
<proteinExistence type="predicted"/>
<organism evidence="2 3">
    <name type="scientific">Paracoccus marinaquae</name>
    <dbReference type="NCBI Taxonomy" id="2841926"/>
    <lineage>
        <taxon>Bacteria</taxon>
        <taxon>Pseudomonadati</taxon>
        <taxon>Pseudomonadota</taxon>
        <taxon>Alphaproteobacteria</taxon>
        <taxon>Rhodobacterales</taxon>
        <taxon>Paracoccaceae</taxon>
        <taxon>Paracoccus</taxon>
    </lineage>
</organism>
<keyword evidence="3" id="KW-1185">Reference proteome</keyword>
<comment type="caution">
    <text evidence="2">The sequence shown here is derived from an EMBL/GenBank/DDBJ whole genome shotgun (WGS) entry which is preliminary data.</text>
</comment>
<dbReference type="Pfam" id="PF13403">
    <property type="entry name" value="Hint_2"/>
    <property type="match status" value="1"/>
</dbReference>
<accession>A0ABS6AIA8</accession>
<dbReference type="EMBL" id="JAHKNG010000013">
    <property type="protein sequence ID" value="MBU3030335.1"/>
    <property type="molecule type" value="Genomic_DNA"/>
</dbReference>
<gene>
    <name evidence="2" type="ORF">KNW02_09405</name>
</gene>
<evidence type="ECO:0000259" key="1">
    <source>
        <dbReference type="Pfam" id="PF13403"/>
    </source>
</evidence>
<dbReference type="InterPro" id="IPR018247">
    <property type="entry name" value="EF_Hand_1_Ca_BS"/>
</dbReference>
<name>A0ABS6AIA8_9RHOB</name>
<feature type="domain" description="Hedgehog/Intein (Hint)" evidence="1">
    <location>
        <begin position="111"/>
        <end position="253"/>
    </location>
</feature>
<dbReference type="PROSITE" id="PS00018">
    <property type="entry name" value="EF_HAND_1"/>
    <property type="match status" value="1"/>
</dbReference>
<sequence>MPIVRITLYRTEVIRGKVQADSQTVSLEIDDSNDNGLIEADEWQAFTGLHNSRVAGESFPAMLFHSTNDTGSNRTGILYSPVSHTAGTDLTKLLRDLDRKHFAPSLDDLNICYLAGTMIATPSGEVPVEALRAGDLVLTRDHGAQALVWTSSSHVTPADLDLAPNRRPVRIAAGALGQGLPRRDVDVSPQHRILVRDSEGGEYLISARHLIMSGHPGVALRPLGGEFDLVHIAFADHEIIMAEGAAMESFFTGPQAVRALALPQRMGLILSFPDLARGENPMHPARPFIKHRDYARMRGQLPASVDGSA</sequence>
<evidence type="ECO:0000313" key="3">
    <source>
        <dbReference type="Proteomes" id="UP001166191"/>
    </source>
</evidence>
<evidence type="ECO:0000313" key="2">
    <source>
        <dbReference type="EMBL" id="MBU3030335.1"/>
    </source>
</evidence>